<feature type="compositionally biased region" description="Basic residues" evidence="1">
    <location>
        <begin position="1"/>
        <end position="16"/>
    </location>
</feature>
<feature type="compositionally biased region" description="Basic and acidic residues" evidence="1">
    <location>
        <begin position="81"/>
        <end position="90"/>
    </location>
</feature>
<dbReference type="AlphaFoldDB" id="A0A4C1T024"/>
<protein>
    <submittedName>
        <fullName evidence="2">Uncharacterized protein</fullName>
    </submittedName>
</protein>
<gene>
    <name evidence="2" type="ORF">EVAR_92593_1</name>
</gene>
<dbReference type="Proteomes" id="UP000299102">
    <property type="component" value="Unassembled WGS sequence"/>
</dbReference>
<evidence type="ECO:0000256" key="1">
    <source>
        <dbReference type="SAM" id="MobiDB-lite"/>
    </source>
</evidence>
<evidence type="ECO:0000313" key="2">
    <source>
        <dbReference type="EMBL" id="GBP06611.1"/>
    </source>
</evidence>
<name>A0A4C1T024_EUMVA</name>
<comment type="caution">
    <text evidence="2">The sequence shown here is derived from an EMBL/GenBank/DDBJ whole genome shotgun (WGS) entry which is preliminary data.</text>
</comment>
<sequence>MHTVAQRHRLGTRRFRTLSPQCCSGRLRPPPAPDGPGGVRPESHDLNREDRARQPDPAPIAPSPHQLILTPRGAPAGRTPLADRREDERASSSWAVPHEDSESQMIPLRRVASKVKT</sequence>
<reference evidence="2 3" key="1">
    <citation type="journal article" date="2019" name="Commun. Biol.">
        <title>The bagworm genome reveals a unique fibroin gene that provides high tensile strength.</title>
        <authorList>
            <person name="Kono N."/>
            <person name="Nakamura H."/>
            <person name="Ohtoshi R."/>
            <person name="Tomita M."/>
            <person name="Numata K."/>
            <person name="Arakawa K."/>
        </authorList>
    </citation>
    <scope>NUCLEOTIDE SEQUENCE [LARGE SCALE GENOMIC DNA]</scope>
</reference>
<proteinExistence type="predicted"/>
<evidence type="ECO:0000313" key="3">
    <source>
        <dbReference type="Proteomes" id="UP000299102"/>
    </source>
</evidence>
<feature type="region of interest" description="Disordered" evidence="1">
    <location>
        <begin position="1"/>
        <end position="117"/>
    </location>
</feature>
<organism evidence="2 3">
    <name type="scientific">Eumeta variegata</name>
    <name type="common">Bagworm moth</name>
    <name type="synonym">Eumeta japonica</name>
    <dbReference type="NCBI Taxonomy" id="151549"/>
    <lineage>
        <taxon>Eukaryota</taxon>
        <taxon>Metazoa</taxon>
        <taxon>Ecdysozoa</taxon>
        <taxon>Arthropoda</taxon>
        <taxon>Hexapoda</taxon>
        <taxon>Insecta</taxon>
        <taxon>Pterygota</taxon>
        <taxon>Neoptera</taxon>
        <taxon>Endopterygota</taxon>
        <taxon>Lepidoptera</taxon>
        <taxon>Glossata</taxon>
        <taxon>Ditrysia</taxon>
        <taxon>Tineoidea</taxon>
        <taxon>Psychidae</taxon>
        <taxon>Oiketicinae</taxon>
        <taxon>Eumeta</taxon>
    </lineage>
</organism>
<accession>A0A4C1T024</accession>
<keyword evidence="3" id="KW-1185">Reference proteome</keyword>
<feature type="compositionally biased region" description="Basic and acidic residues" evidence="1">
    <location>
        <begin position="41"/>
        <end position="54"/>
    </location>
</feature>
<dbReference type="EMBL" id="BGZK01000023">
    <property type="protein sequence ID" value="GBP06611.1"/>
    <property type="molecule type" value="Genomic_DNA"/>
</dbReference>